<sequence length="84" mass="9446">MGRGKGARNSNDDPSIACSQLHEIGFIHRDVKPCNFAVSTSHPRIIHVFDFGEIINTLLLTSNRFLFAAPFDIALYLCIKDKNR</sequence>
<dbReference type="PROSITE" id="PS50011">
    <property type="entry name" value="PROTEIN_KINASE_DOM"/>
    <property type="match status" value="1"/>
</dbReference>
<organism evidence="2 3">
    <name type="scientific">Strongylus vulgaris</name>
    <name type="common">Blood worm</name>
    <dbReference type="NCBI Taxonomy" id="40348"/>
    <lineage>
        <taxon>Eukaryota</taxon>
        <taxon>Metazoa</taxon>
        <taxon>Ecdysozoa</taxon>
        <taxon>Nematoda</taxon>
        <taxon>Chromadorea</taxon>
        <taxon>Rhabditida</taxon>
        <taxon>Rhabditina</taxon>
        <taxon>Rhabditomorpha</taxon>
        <taxon>Strongyloidea</taxon>
        <taxon>Strongylidae</taxon>
        <taxon>Strongylus</taxon>
    </lineage>
</organism>
<dbReference type="Gene3D" id="1.10.510.10">
    <property type="entry name" value="Transferase(Phosphotransferase) domain 1"/>
    <property type="match status" value="1"/>
</dbReference>
<dbReference type="GO" id="GO:0004672">
    <property type="term" value="F:protein kinase activity"/>
    <property type="evidence" value="ECO:0007669"/>
    <property type="project" value="InterPro"/>
</dbReference>
<protein>
    <recommendedName>
        <fullName evidence="1">Protein kinase domain-containing protein</fullName>
    </recommendedName>
</protein>
<evidence type="ECO:0000313" key="3">
    <source>
        <dbReference type="Proteomes" id="UP000270094"/>
    </source>
</evidence>
<name>A0A3P7IYB2_STRVU</name>
<feature type="domain" description="Protein kinase" evidence="1">
    <location>
        <begin position="1"/>
        <end position="84"/>
    </location>
</feature>
<evidence type="ECO:0000313" key="2">
    <source>
        <dbReference type="EMBL" id="VDM70664.1"/>
    </source>
</evidence>
<dbReference type="AlphaFoldDB" id="A0A3P7IYB2"/>
<proteinExistence type="predicted"/>
<dbReference type="InterPro" id="IPR000719">
    <property type="entry name" value="Prot_kinase_dom"/>
</dbReference>
<dbReference type="SUPFAM" id="SSF56112">
    <property type="entry name" value="Protein kinase-like (PK-like)"/>
    <property type="match status" value="1"/>
</dbReference>
<dbReference type="OrthoDB" id="5979581at2759"/>
<dbReference type="Proteomes" id="UP000270094">
    <property type="component" value="Unassembled WGS sequence"/>
</dbReference>
<accession>A0A3P7IYB2</accession>
<evidence type="ECO:0000259" key="1">
    <source>
        <dbReference type="PROSITE" id="PS50011"/>
    </source>
</evidence>
<dbReference type="GO" id="GO:0005524">
    <property type="term" value="F:ATP binding"/>
    <property type="evidence" value="ECO:0007669"/>
    <property type="project" value="InterPro"/>
</dbReference>
<gene>
    <name evidence="2" type="ORF">SVUK_LOCUS5662</name>
</gene>
<dbReference type="EMBL" id="UYYB01017072">
    <property type="protein sequence ID" value="VDM70664.1"/>
    <property type="molecule type" value="Genomic_DNA"/>
</dbReference>
<reference evidence="2 3" key="1">
    <citation type="submission" date="2018-11" db="EMBL/GenBank/DDBJ databases">
        <authorList>
            <consortium name="Pathogen Informatics"/>
        </authorList>
    </citation>
    <scope>NUCLEOTIDE SEQUENCE [LARGE SCALE GENOMIC DNA]</scope>
</reference>
<keyword evidence="3" id="KW-1185">Reference proteome</keyword>
<dbReference type="InterPro" id="IPR011009">
    <property type="entry name" value="Kinase-like_dom_sf"/>
</dbReference>